<gene>
    <name evidence="1" type="ORF">IscW_ISCW013812</name>
</gene>
<evidence type="ECO:0000313" key="1">
    <source>
        <dbReference type="EMBL" id="EEC18311.1"/>
    </source>
</evidence>
<dbReference type="AlphaFoldDB" id="B7QHI9"/>
<dbReference type="EnsemblMetazoa" id="ISCW013812-RA">
    <property type="protein sequence ID" value="ISCW013812-PA"/>
    <property type="gene ID" value="ISCW013812"/>
</dbReference>
<reference evidence="1 3" key="1">
    <citation type="submission" date="2008-03" db="EMBL/GenBank/DDBJ databases">
        <title>Annotation of Ixodes scapularis.</title>
        <authorList>
            <consortium name="Ixodes scapularis Genome Project Consortium"/>
            <person name="Caler E."/>
            <person name="Hannick L.I."/>
            <person name="Bidwell S."/>
            <person name="Joardar V."/>
            <person name="Thiagarajan M."/>
            <person name="Amedeo P."/>
            <person name="Galinsky K.J."/>
            <person name="Schobel S."/>
            <person name="Inman J."/>
            <person name="Hostetler J."/>
            <person name="Miller J."/>
            <person name="Hammond M."/>
            <person name="Megy K."/>
            <person name="Lawson D."/>
            <person name="Kodira C."/>
            <person name="Sutton G."/>
            <person name="Meyer J."/>
            <person name="Hill C.A."/>
            <person name="Birren B."/>
            <person name="Nene V."/>
            <person name="Collins F."/>
            <person name="Alarcon-Chaidez F."/>
            <person name="Wikel S."/>
            <person name="Strausberg R."/>
        </authorList>
    </citation>
    <scope>NUCLEOTIDE SEQUENCE [LARGE SCALE GENOMIC DNA]</scope>
    <source>
        <strain evidence="3">Wikel</strain>
        <strain evidence="1">Wikel colony</strain>
    </source>
</reference>
<dbReference type="EMBL" id="DS939748">
    <property type="protein sequence ID" value="EEC18311.1"/>
    <property type="molecule type" value="Genomic_DNA"/>
</dbReference>
<dbReference type="PaxDb" id="6945-B7QHI9"/>
<dbReference type="VEuPathDB" id="VectorBase:ISCW013812"/>
<accession>B7QHI9</accession>
<evidence type="ECO:0000313" key="3">
    <source>
        <dbReference type="Proteomes" id="UP000001555"/>
    </source>
</evidence>
<dbReference type="InParanoid" id="B7QHI9"/>
<evidence type="ECO:0000313" key="2">
    <source>
        <dbReference type="EnsemblMetazoa" id="ISCW013812-PA"/>
    </source>
</evidence>
<dbReference type="VEuPathDB" id="VectorBase:ISCI013812"/>
<protein>
    <submittedName>
        <fullName evidence="1 2">Uncharacterized protein</fullName>
    </submittedName>
</protein>
<keyword evidence="3" id="KW-1185">Reference proteome</keyword>
<reference evidence="2" key="2">
    <citation type="submission" date="2020-05" db="UniProtKB">
        <authorList>
            <consortium name="EnsemblMetazoa"/>
        </authorList>
    </citation>
    <scope>IDENTIFICATION</scope>
    <source>
        <strain evidence="2">wikel</strain>
    </source>
</reference>
<sequence length="158" mass="16495">MELGVNNTLEEIAEAERSAHLERLSGTKTGRKILQDLGINPNGSGGSAASEPVPSSLMSGIKVCPIPRNMNPTHNAERRAARARALVDRHAEGEGAVYVNAAEYQDHVEAYTAVVVSASTGAVKTAASTRARDTHQAQEVAIALAIADPGSKTVLSAK</sequence>
<name>B7QHI9_IXOSC</name>
<dbReference type="EMBL" id="ABJB011061078">
    <property type="status" value="NOT_ANNOTATED_CDS"/>
    <property type="molecule type" value="Genomic_DNA"/>
</dbReference>
<proteinExistence type="predicted"/>
<dbReference type="Proteomes" id="UP000001555">
    <property type="component" value="Unassembled WGS sequence"/>
</dbReference>
<dbReference type="HOGENOM" id="CLU_1671274_0_0_1"/>
<organism>
    <name type="scientific">Ixodes scapularis</name>
    <name type="common">Black-legged tick</name>
    <name type="synonym">Deer tick</name>
    <dbReference type="NCBI Taxonomy" id="6945"/>
    <lineage>
        <taxon>Eukaryota</taxon>
        <taxon>Metazoa</taxon>
        <taxon>Ecdysozoa</taxon>
        <taxon>Arthropoda</taxon>
        <taxon>Chelicerata</taxon>
        <taxon>Arachnida</taxon>
        <taxon>Acari</taxon>
        <taxon>Parasitiformes</taxon>
        <taxon>Ixodida</taxon>
        <taxon>Ixodoidea</taxon>
        <taxon>Ixodidae</taxon>
        <taxon>Ixodinae</taxon>
        <taxon>Ixodes</taxon>
    </lineage>
</organism>